<keyword evidence="3" id="KW-1185">Reference proteome</keyword>
<dbReference type="HOGENOM" id="CLU_1709032_0_0_2"/>
<reference evidence="2 3" key="1">
    <citation type="journal article" date="2012" name="J. Bacteriol.">
        <title>Draft Genome Sequence of an Ammonia-Oxidizing Archaeon, "Candidatus Nitrosopumilus koreensis" AR1, from Marine Sediment.</title>
        <authorList>
            <person name="Park S.J."/>
            <person name="Kim J.G."/>
            <person name="Jung M.Y."/>
            <person name="Kim S.J."/>
            <person name="Cha I.T."/>
            <person name="Kwon K."/>
            <person name="Lee J.H."/>
            <person name="Rhee S.K."/>
        </authorList>
    </citation>
    <scope>NUCLEOTIDE SEQUENCE [LARGE SCALE GENOMIC DNA]</scope>
    <source>
        <strain evidence="2 3">AR1</strain>
    </source>
</reference>
<dbReference type="GeneID" id="13725552"/>
<protein>
    <recommendedName>
        <fullName evidence="1">N-acetyltransferase domain-containing protein</fullName>
    </recommendedName>
</protein>
<proteinExistence type="predicted"/>
<evidence type="ECO:0000313" key="3">
    <source>
        <dbReference type="Proteomes" id="UP000006101"/>
    </source>
</evidence>
<dbReference type="Gene3D" id="3.40.630.30">
    <property type="match status" value="1"/>
</dbReference>
<organism evidence="2 3">
    <name type="scientific">Candidatus Nitrosopumilus koreensis AR1</name>
    <dbReference type="NCBI Taxonomy" id="1229908"/>
    <lineage>
        <taxon>Archaea</taxon>
        <taxon>Nitrososphaerota</taxon>
        <taxon>Nitrososphaeria</taxon>
        <taxon>Nitrosopumilales</taxon>
        <taxon>Nitrosopumilaceae</taxon>
        <taxon>Nitrosopumilus</taxon>
    </lineage>
</organism>
<dbReference type="PATRIC" id="fig|1229908.8.peg.103"/>
<evidence type="ECO:0000259" key="1">
    <source>
        <dbReference type="PROSITE" id="PS51186"/>
    </source>
</evidence>
<dbReference type="AlphaFoldDB" id="K0B6A8"/>
<dbReference type="Proteomes" id="UP000006101">
    <property type="component" value="Chromosome"/>
</dbReference>
<gene>
    <name evidence="2" type="ORF">NKOR_00495</name>
</gene>
<feature type="domain" description="N-acetyltransferase" evidence="1">
    <location>
        <begin position="4"/>
        <end position="151"/>
    </location>
</feature>
<evidence type="ECO:0000313" key="2">
    <source>
        <dbReference type="EMBL" id="AFS80021.1"/>
    </source>
</evidence>
<dbReference type="SUPFAM" id="SSF55729">
    <property type="entry name" value="Acyl-CoA N-acyltransferases (Nat)"/>
    <property type="match status" value="1"/>
</dbReference>
<dbReference type="KEGG" id="nkr:NKOR_00495"/>
<accession>K0B6A8</accession>
<dbReference type="EMBL" id="CP003842">
    <property type="protein sequence ID" value="AFS80021.1"/>
    <property type="molecule type" value="Genomic_DNA"/>
</dbReference>
<dbReference type="GO" id="GO:0016747">
    <property type="term" value="F:acyltransferase activity, transferring groups other than amino-acyl groups"/>
    <property type="evidence" value="ECO:0007669"/>
    <property type="project" value="InterPro"/>
</dbReference>
<sequence>MNKIEFRDVHDDDWDFLVKIRNASHELHGNTSIFTKQEYKKYIENQLLENKSNRHWIIMYEDKMMGHAKIINQVIGYIFAPEFQGKGLLKFVFDKFETEVAKLGYLTMLGRVKITHPVSLWQCMKHGWKMVGLEMNEDPELSEYKLSKDIKNS</sequence>
<dbReference type="RefSeq" id="WP_014962412.1">
    <property type="nucleotide sequence ID" value="NC_018655.1"/>
</dbReference>
<dbReference type="STRING" id="1229908.NKOR_00495"/>
<dbReference type="InterPro" id="IPR016181">
    <property type="entry name" value="Acyl_CoA_acyltransferase"/>
</dbReference>
<name>K0B6A8_9ARCH</name>
<dbReference type="InterPro" id="IPR000182">
    <property type="entry name" value="GNAT_dom"/>
</dbReference>
<dbReference type="PROSITE" id="PS51186">
    <property type="entry name" value="GNAT"/>
    <property type="match status" value="1"/>
</dbReference>